<dbReference type="Proteomes" id="UP000275267">
    <property type="component" value="Unassembled WGS sequence"/>
</dbReference>
<dbReference type="InterPro" id="IPR046533">
    <property type="entry name" value="DUF6598"/>
</dbReference>
<dbReference type="AlphaFoldDB" id="A0A3L6SVP8"/>
<name>A0A3L6SVP8_PANMI</name>
<dbReference type="PANTHER" id="PTHR33065:SF117">
    <property type="entry name" value="OS01G0590200 PROTEIN"/>
    <property type="match status" value="1"/>
</dbReference>
<proteinExistence type="predicted"/>
<organism evidence="3 4">
    <name type="scientific">Panicum miliaceum</name>
    <name type="common">Proso millet</name>
    <name type="synonym">Broomcorn millet</name>
    <dbReference type="NCBI Taxonomy" id="4540"/>
    <lineage>
        <taxon>Eukaryota</taxon>
        <taxon>Viridiplantae</taxon>
        <taxon>Streptophyta</taxon>
        <taxon>Embryophyta</taxon>
        <taxon>Tracheophyta</taxon>
        <taxon>Spermatophyta</taxon>
        <taxon>Magnoliopsida</taxon>
        <taxon>Liliopsida</taxon>
        <taxon>Poales</taxon>
        <taxon>Poaceae</taxon>
        <taxon>PACMAD clade</taxon>
        <taxon>Panicoideae</taxon>
        <taxon>Panicodae</taxon>
        <taxon>Paniceae</taxon>
        <taxon>Panicinae</taxon>
        <taxon>Panicum</taxon>
        <taxon>Panicum sect. Panicum</taxon>
    </lineage>
</organism>
<dbReference type="PANTHER" id="PTHR33065">
    <property type="entry name" value="OS07G0486400 PROTEIN"/>
    <property type="match status" value="1"/>
</dbReference>
<evidence type="ECO:0000313" key="4">
    <source>
        <dbReference type="Proteomes" id="UP000275267"/>
    </source>
</evidence>
<evidence type="ECO:0000256" key="1">
    <source>
        <dbReference type="SAM" id="MobiDB-lite"/>
    </source>
</evidence>
<feature type="region of interest" description="Disordered" evidence="1">
    <location>
        <begin position="29"/>
        <end position="50"/>
    </location>
</feature>
<comment type="caution">
    <text evidence="3">The sequence shown here is derived from an EMBL/GenBank/DDBJ whole genome shotgun (WGS) entry which is preliminary data.</text>
</comment>
<accession>A0A3L6SVP8</accession>
<feature type="domain" description="DUF6598" evidence="2">
    <location>
        <begin position="131"/>
        <end position="174"/>
    </location>
</feature>
<evidence type="ECO:0000259" key="2">
    <source>
        <dbReference type="Pfam" id="PF20241"/>
    </source>
</evidence>
<sequence length="212" mass="24040">MEEIRCVVEEAQEEPDVKLKIVECPVEEDGGGGYEEKNGGGGDTVGEDSVDDVGPWGGWDENGDPCLPFIGSWDPPVLVCRMSHLPAFPLNILLEITTCCLSKHECYHLRYWTEITSETAANHPYFKPCEMMQVFSLRLSNPIDHPVNTYGTFSVRDGWEPLRNYLFKCSRDDQGIQPRFLRLSEQKGKGMLLQRTVFYCQWACLVKLASEL</sequence>
<gene>
    <name evidence="3" type="ORF">C2845_PM07G22650</name>
</gene>
<dbReference type="STRING" id="4540.A0A3L6SVP8"/>
<keyword evidence="4" id="KW-1185">Reference proteome</keyword>
<reference evidence="4" key="1">
    <citation type="journal article" date="2019" name="Nat. Commun.">
        <title>The genome of broomcorn millet.</title>
        <authorList>
            <person name="Zou C."/>
            <person name="Miki D."/>
            <person name="Li D."/>
            <person name="Tang Q."/>
            <person name="Xiao L."/>
            <person name="Rajput S."/>
            <person name="Deng P."/>
            <person name="Jia W."/>
            <person name="Huang R."/>
            <person name="Zhang M."/>
            <person name="Sun Y."/>
            <person name="Hu J."/>
            <person name="Fu X."/>
            <person name="Schnable P.S."/>
            <person name="Li F."/>
            <person name="Zhang H."/>
            <person name="Feng B."/>
            <person name="Zhu X."/>
            <person name="Liu R."/>
            <person name="Schnable J.C."/>
            <person name="Zhu J.-K."/>
            <person name="Zhang H."/>
        </authorList>
    </citation>
    <scope>NUCLEOTIDE SEQUENCE [LARGE SCALE GENOMIC DNA]</scope>
</reference>
<protein>
    <recommendedName>
        <fullName evidence="2">DUF6598 domain-containing protein</fullName>
    </recommendedName>
</protein>
<evidence type="ECO:0000313" key="3">
    <source>
        <dbReference type="EMBL" id="RLN25563.1"/>
    </source>
</evidence>
<dbReference type="EMBL" id="PQIB02000004">
    <property type="protein sequence ID" value="RLN25563.1"/>
    <property type="molecule type" value="Genomic_DNA"/>
</dbReference>
<dbReference type="Pfam" id="PF20241">
    <property type="entry name" value="DUF6598"/>
    <property type="match status" value="1"/>
</dbReference>